<evidence type="ECO:0000256" key="2">
    <source>
        <dbReference type="SAM" id="MobiDB-lite"/>
    </source>
</evidence>
<dbReference type="OrthoDB" id="10350489at2759"/>
<dbReference type="Proteomes" id="UP000019335">
    <property type="component" value="Chromosome 3"/>
</dbReference>
<feature type="non-terminal residue" evidence="3">
    <location>
        <position position="1"/>
    </location>
</feature>
<evidence type="ECO:0000256" key="1">
    <source>
        <dbReference type="SAM" id="Coils"/>
    </source>
</evidence>
<evidence type="ECO:0000313" key="4">
    <source>
        <dbReference type="Proteomes" id="UP000019335"/>
    </source>
</evidence>
<name>W7U8V5_9STRA</name>
<organism evidence="3 4">
    <name type="scientific">Nannochloropsis gaditana</name>
    <dbReference type="NCBI Taxonomy" id="72520"/>
    <lineage>
        <taxon>Eukaryota</taxon>
        <taxon>Sar</taxon>
        <taxon>Stramenopiles</taxon>
        <taxon>Ochrophyta</taxon>
        <taxon>Eustigmatophyceae</taxon>
        <taxon>Eustigmatales</taxon>
        <taxon>Monodopsidaceae</taxon>
        <taxon>Nannochloropsis</taxon>
    </lineage>
</organism>
<keyword evidence="1" id="KW-0175">Coiled coil</keyword>
<feature type="coiled-coil region" evidence="1">
    <location>
        <begin position="43"/>
        <end position="95"/>
    </location>
</feature>
<accession>W7U8V5</accession>
<evidence type="ECO:0000313" key="3">
    <source>
        <dbReference type="EMBL" id="EWM29251.1"/>
    </source>
</evidence>
<dbReference type="AlphaFoldDB" id="W7U8V5"/>
<feature type="compositionally biased region" description="Basic and acidic residues" evidence="2">
    <location>
        <begin position="124"/>
        <end position="134"/>
    </location>
</feature>
<sequence length="134" mass="14814">EEEVDGESKTNNYTIDARVADIVLTGDGSGQLETITVVDASREEKEQELMSFLQEELPQIQREVALSAQSLWFKREGYQDQLADTRKKLSEVKTLIEGLECGMPSVPSFAPAQVSQHVGAGRQTVDHHTATPKN</sequence>
<feature type="region of interest" description="Disordered" evidence="2">
    <location>
        <begin position="113"/>
        <end position="134"/>
    </location>
</feature>
<keyword evidence="4" id="KW-1185">Reference proteome</keyword>
<proteinExistence type="predicted"/>
<protein>
    <submittedName>
        <fullName evidence="3">Uncharacterized protein</fullName>
    </submittedName>
</protein>
<reference evidence="3 4" key="1">
    <citation type="journal article" date="2014" name="Mol. Plant">
        <title>Chromosome Scale Genome Assembly and Transcriptome Profiling of Nannochloropsis gaditana in Nitrogen Depletion.</title>
        <authorList>
            <person name="Corteggiani Carpinelli E."/>
            <person name="Telatin A."/>
            <person name="Vitulo N."/>
            <person name="Forcato C."/>
            <person name="D'Angelo M."/>
            <person name="Schiavon R."/>
            <person name="Vezzi A."/>
            <person name="Giacometti G.M."/>
            <person name="Morosinotto T."/>
            <person name="Valle G."/>
        </authorList>
    </citation>
    <scope>NUCLEOTIDE SEQUENCE [LARGE SCALE GENOMIC DNA]</scope>
    <source>
        <strain evidence="3 4">B-31</strain>
    </source>
</reference>
<gene>
    <name evidence="3" type="ORF">Naga_100029g1</name>
</gene>
<dbReference type="EMBL" id="AZIL01000174">
    <property type="protein sequence ID" value="EWM29251.1"/>
    <property type="molecule type" value="Genomic_DNA"/>
</dbReference>
<comment type="caution">
    <text evidence="3">The sequence shown here is derived from an EMBL/GenBank/DDBJ whole genome shotgun (WGS) entry which is preliminary data.</text>
</comment>